<evidence type="ECO:0000256" key="1">
    <source>
        <dbReference type="ARBA" id="ARBA00004141"/>
    </source>
</evidence>
<organism evidence="7 8">
    <name type="scientific">Araneus ventricosus</name>
    <name type="common">Orbweaver spider</name>
    <name type="synonym">Epeira ventricosa</name>
    <dbReference type="NCBI Taxonomy" id="182803"/>
    <lineage>
        <taxon>Eukaryota</taxon>
        <taxon>Metazoa</taxon>
        <taxon>Ecdysozoa</taxon>
        <taxon>Arthropoda</taxon>
        <taxon>Chelicerata</taxon>
        <taxon>Arachnida</taxon>
        <taxon>Araneae</taxon>
        <taxon>Araneomorphae</taxon>
        <taxon>Entelegynae</taxon>
        <taxon>Araneoidea</taxon>
        <taxon>Araneidae</taxon>
        <taxon>Araneus</taxon>
    </lineage>
</organism>
<reference evidence="7 8" key="1">
    <citation type="journal article" date="2019" name="Sci. Rep.">
        <title>Orb-weaving spider Araneus ventricosus genome elucidates the spidroin gene catalogue.</title>
        <authorList>
            <person name="Kono N."/>
            <person name="Nakamura H."/>
            <person name="Ohtoshi R."/>
            <person name="Moran D.A.P."/>
            <person name="Shinohara A."/>
            <person name="Yoshida Y."/>
            <person name="Fujiwara M."/>
            <person name="Mori M."/>
            <person name="Tomita M."/>
            <person name="Arakawa K."/>
        </authorList>
    </citation>
    <scope>NUCLEOTIDE SEQUENCE [LARGE SCALE GENOMIC DNA]</scope>
</reference>
<evidence type="ECO:0000313" key="7">
    <source>
        <dbReference type="EMBL" id="GBM97463.1"/>
    </source>
</evidence>
<evidence type="ECO:0000256" key="5">
    <source>
        <dbReference type="SAM" id="Phobius"/>
    </source>
</evidence>
<evidence type="ECO:0000259" key="6">
    <source>
        <dbReference type="PROSITE" id="PS50801"/>
    </source>
</evidence>
<dbReference type="GO" id="GO:0016020">
    <property type="term" value="C:membrane"/>
    <property type="evidence" value="ECO:0007669"/>
    <property type="project" value="UniProtKB-SubCell"/>
</dbReference>
<dbReference type="Proteomes" id="UP000499080">
    <property type="component" value="Unassembled WGS sequence"/>
</dbReference>
<keyword evidence="2 5" id="KW-0812">Transmembrane</keyword>
<dbReference type="SUPFAM" id="SSF52091">
    <property type="entry name" value="SpoIIaa-like"/>
    <property type="match status" value="1"/>
</dbReference>
<dbReference type="Gene3D" id="3.30.750.24">
    <property type="entry name" value="STAS domain"/>
    <property type="match status" value="1"/>
</dbReference>
<dbReference type="InterPro" id="IPR011547">
    <property type="entry name" value="SLC26A/SulP_dom"/>
</dbReference>
<dbReference type="InterPro" id="IPR001902">
    <property type="entry name" value="SLC26A/SulP_fam"/>
</dbReference>
<dbReference type="OrthoDB" id="288203at2759"/>
<feature type="domain" description="STAS" evidence="6">
    <location>
        <begin position="148"/>
        <end position="300"/>
    </location>
</feature>
<dbReference type="EMBL" id="BGPR01004235">
    <property type="protein sequence ID" value="GBM97463.1"/>
    <property type="molecule type" value="Genomic_DNA"/>
</dbReference>
<dbReference type="Pfam" id="PF01740">
    <property type="entry name" value="STAS"/>
    <property type="match status" value="1"/>
</dbReference>
<dbReference type="PROSITE" id="PS50801">
    <property type="entry name" value="STAS"/>
    <property type="match status" value="1"/>
</dbReference>
<comment type="caution">
    <text evidence="7">The sequence shown here is derived from an EMBL/GenBank/DDBJ whole genome shotgun (WGS) entry which is preliminary data.</text>
</comment>
<dbReference type="Pfam" id="PF00916">
    <property type="entry name" value="Sulfate_transp"/>
    <property type="match status" value="1"/>
</dbReference>
<gene>
    <name evidence="7" type="primary">Slc26a5_1</name>
    <name evidence="7" type="ORF">AVEN_211862_1</name>
</gene>
<keyword evidence="8" id="KW-1185">Reference proteome</keyword>
<sequence>MESSSTFKRIFSPNENIDDSSTFEIPYFVAKVAKISSLVSCALMLVVLLVLGPQFEPLPSCVLSAIIVMSLKSMLMYFGDLKRAWFSSKIDASVWVVTFISVVFLDMDYGLIIGILFALITVLFRSQYPETCLLGNLPGTELYRCIGKYPNVTEIPGIKIFHFGASIYFGNREYFRSQIFHHVSFQQSPFAEAQIKYQNVRAEQGEKSKIVEDDEQLPFSDYKYDYLRVIILELSAVGYTDSGGVSMLLQVMREFAVNNIMIYLASVQEPVLESLERQGFFNSVSKEFLFPTVHDAVLYAQSECFSS</sequence>
<feature type="transmembrane region" description="Helical" evidence="5">
    <location>
        <begin position="99"/>
        <end position="124"/>
    </location>
</feature>
<feature type="transmembrane region" description="Helical" evidence="5">
    <location>
        <begin position="57"/>
        <end position="78"/>
    </location>
</feature>
<dbReference type="CDD" id="cd07042">
    <property type="entry name" value="STAS_SulP_like_sulfate_transporter"/>
    <property type="match status" value="1"/>
</dbReference>
<protein>
    <submittedName>
        <fullName evidence="7">Prestin</fullName>
    </submittedName>
</protein>
<evidence type="ECO:0000313" key="8">
    <source>
        <dbReference type="Proteomes" id="UP000499080"/>
    </source>
</evidence>
<dbReference type="InterPro" id="IPR036513">
    <property type="entry name" value="STAS_dom_sf"/>
</dbReference>
<dbReference type="InterPro" id="IPR002645">
    <property type="entry name" value="STAS_dom"/>
</dbReference>
<dbReference type="AlphaFoldDB" id="A0A4Y2K452"/>
<accession>A0A4Y2K452</accession>
<comment type="subcellular location">
    <subcellularLocation>
        <location evidence="1">Membrane</location>
        <topology evidence="1">Multi-pass membrane protein</topology>
    </subcellularLocation>
</comment>
<evidence type="ECO:0000256" key="2">
    <source>
        <dbReference type="ARBA" id="ARBA00022692"/>
    </source>
</evidence>
<dbReference type="GO" id="GO:0055085">
    <property type="term" value="P:transmembrane transport"/>
    <property type="evidence" value="ECO:0007669"/>
    <property type="project" value="InterPro"/>
</dbReference>
<dbReference type="PANTHER" id="PTHR11814">
    <property type="entry name" value="SULFATE TRANSPORTER"/>
    <property type="match status" value="1"/>
</dbReference>
<keyword evidence="4 5" id="KW-0472">Membrane</keyword>
<evidence type="ECO:0000256" key="4">
    <source>
        <dbReference type="ARBA" id="ARBA00023136"/>
    </source>
</evidence>
<name>A0A4Y2K452_ARAVE</name>
<proteinExistence type="predicted"/>
<evidence type="ECO:0000256" key="3">
    <source>
        <dbReference type="ARBA" id="ARBA00022989"/>
    </source>
</evidence>
<feature type="transmembrane region" description="Helical" evidence="5">
    <location>
        <begin position="32"/>
        <end position="51"/>
    </location>
</feature>
<keyword evidence="3 5" id="KW-1133">Transmembrane helix</keyword>